<dbReference type="FunFam" id="3.40.50.920:FF:000001">
    <property type="entry name" value="Pyruvate dehydrogenase E1 beta subunit"/>
    <property type="match status" value="1"/>
</dbReference>
<dbReference type="InterPro" id="IPR023210">
    <property type="entry name" value="NADP_OxRdtase_dom"/>
</dbReference>
<evidence type="ECO:0000259" key="7">
    <source>
        <dbReference type="SMART" id="SM00861"/>
    </source>
</evidence>
<evidence type="ECO:0000256" key="4">
    <source>
        <dbReference type="ARBA" id="ARBA00023002"/>
    </source>
</evidence>
<dbReference type="InterPro" id="IPR029061">
    <property type="entry name" value="THDP-binding"/>
</dbReference>
<protein>
    <recommendedName>
        <fullName evidence="3">3-methyl-2-oxobutanoate dehydrogenase (2-methylpropanoyl-transferring)</fullName>
        <ecNumber evidence="3">1.2.4.4</ecNumber>
    </recommendedName>
</protein>
<feature type="region of interest" description="Disordered" evidence="6">
    <location>
        <begin position="653"/>
        <end position="718"/>
    </location>
</feature>
<sequence>MMSGEAKMPDAQVSTEAAKDLKADRRSELCSWWSAKVSSAQTHTGSDQKEEPLAERESIAIATPIRSDQRSRLGTKTMAVQPQIHSLRTEGPACLMNSMPNMGVFAPTEVAAYASVLTVLAPPHTAAPQFYPRIARLTRALLSHTGSAVVMPSHANPAGTKGPASPTNSNRVGFDGFSLHPPVPPQCSSQPHANIARLGPSASASTSKKAAAAAAAANASEHRHFGRVLVALPLTLVASLLLVTRIASPVPPHQHILLASSRTDLIRRRQASAAARVPVHPPLIIGLSPSLIVVVCTDLFSPFPHTIQPFGQAPYPSRRPPAAMYASAVRRSTTFTLANGAQIPKLGFGTWKMSKEEAAPAVAHALKAGFRHLDCAWAYRNEDAVAHGIKQAGIKRDQLWITSKLWNSFHDPEHVEKALDDTLKDLGTDYLDLYLMHWPVAFMNANGAMVRSIRSTGGHPVEDTELSRDFMATYRVMEEMVKKGKVRNIGVSNFNIRRISEATEAAEIKPVVNQVEVNLGVHNDELRNYAHAHGVTLQAYSPFGSNQNAAKYLEDPVVIDVAQRNNITPAQVLLAWTLGRDIIPITKSVTPSRIEENLRVLDIQLPEEDIKHLTDEALSRPIERTVDPTEGWAVQDEIFEDGIDQTREMELKGGAYVPPPAHESPIEHRLEPRNDPEAPSRQFHTSAHPMAAASSASSSRRPTAIQARLSPRSGSSSFFRSFASSSRSAAVAEVQPPTASEAPVVSTSPLLRTTTDSAIATPGLRFTDRENNIERETKKMNMYTVRTFSTSAASRASVSASPSASSSAAAPAPTSSSSRTFPDKKAFLYEQYLRLLRDSPMVLVLQHNNLSVADFSKLRADLAAIKLPEGEAARASLTVVRANLMKAAARELEADNPAMAQLQPALSGPIALLTCPHLTPAYLSALFNVVDRALGHVPPRAPAAGQSFPAVAVANPRLVPLAAVLEGNRLLPVPQTRDVGRIGSLDQLRAQIVGLLSAPGQQLAGVLSQASGSQLALTLEGRKRDLESKQHIDLHRQQTTLLAVRAAIRDAQAHVLAADPTACVFGEDVAFGGVFRSTMGLAEEFGRDRVFNTPLTEQGIVGFGIGMADMGHTAIAEVQFGDYIFPAFDQIVNEAAKYNYRSGGQFSAGKLTVRAPCQGVGHGALYHSQSVEQFFMPVPGLKVVIPRSPIQAKGLLLSSIRDENPVVFLEPKMLYRSSVEQVPVDDFTIPLSEAEVVQPGSDLTLISWGAPLYACIEALDVLRNPPAAIAKHFPQAVRSASVEVIDLRTILPWDRETITRSVAKTGRCVIVHEAPVTAGAGAEIAAHVQQNCFLNLEAPVARVGGWDTPFPHVGELFYKPEAIRIADALVKSLTY</sequence>
<dbReference type="GO" id="GO:0007584">
    <property type="term" value="P:response to nutrient"/>
    <property type="evidence" value="ECO:0007669"/>
    <property type="project" value="TreeGrafter"/>
</dbReference>
<comment type="similarity">
    <text evidence="2">Belongs to the universal ribosomal protein uL10 family.</text>
</comment>
<dbReference type="GO" id="GO:0003863">
    <property type="term" value="F:branched-chain 2-oxo acid dehydrogenase activity"/>
    <property type="evidence" value="ECO:0007669"/>
    <property type="project" value="UniProtKB-EC"/>
</dbReference>
<dbReference type="SMART" id="SM00861">
    <property type="entry name" value="Transket_pyr"/>
    <property type="match status" value="1"/>
</dbReference>
<dbReference type="SUPFAM" id="SSF160369">
    <property type="entry name" value="Ribosomal protein L10-like"/>
    <property type="match status" value="1"/>
</dbReference>
<comment type="catalytic activity">
    <reaction evidence="5">
        <text>N(6)-[(R)-lipoyl]-L-lysyl-[protein] + 3-methyl-2-oxobutanoate + H(+) = N(6)-[(R)-S(8)-2-methylpropanoyldihydrolipoyl]-L-lysyl-[protein] + CO2</text>
        <dbReference type="Rhea" id="RHEA:13457"/>
        <dbReference type="Rhea" id="RHEA-COMP:10474"/>
        <dbReference type="Rhea" id="RHEA-COMP:10497"/>
        <dbReference type="ChEBI" id="CHEBI:11851"/>
        <dbReference type="ChEBI" id="CHEBI:15378"/>
        <dbReference type="ChEBI" id="CHEBI:16526"/>
        <dbReference type="ChEBI" id="CHEBI:83099"/>
        <dbReference type="ChEBI" id="CHEBI:83142"/>
        <dbReference type="EC" id="1.2.4.4"/>
    </reaction>
    <physiologicalReaction direction="left-to-right" evidence="5">
        <dbReference type="Rhea" id="RHEA:13458"/>
    </physiologicalReaction>
</comment>
<dbReference type="CDD" id="cd19071">
    <property type="entry name" value="AKR_AKR1-5-like"/>
    <property type="match status" value="1"/>
</dbReference>
<evidence type="ECO:0000256" key="3">
    <source>
        <dbReference type="ARBA" id="ARBA00012277"/>
    </source>
</evidence>
<gene>
    <name evidence="8" type="ORF">PAN0_005c2506</name>
</gene>
<dbReference type="Gene3D" id="3.30.70.1730">
    <property type="match status" value="1"/>
</dbReference>
<dbReference type="PROSITE" id="PS00062">
    <property type="entry name" value="ALDOKETO_REDUCTASE_2"/>
    <property type="match status" value="1"/>
</dbReference>
<dbReference type="InterPro" id="IPR020471">
    <property type="entry name" value="AKR"/>
</dbReference>
<dbReference type="InterPro" id="IPR036812">
    <property type="entry name" value="NAD(P)_OxRdtase_dom_sf"/>
</dbReference>
<dbReference type="InterPro" id="IPR018170">
    <property type="entry name" value="Aldo/ket_reductase_CS"/>
</dbReference>
<dbReference type="Pfam" id="PF02780">
    <property type="entry name" value="Transketolase_C"/>
    <property type="match status" value="1"/>
</dbReference>
<feature type="region of interest" description="Disordered" evidence="6">
    <location>
        <begin position="38"/>
        <end position="57"/>
    </location>
</feature>
<organism evidence="8">
    <name type="scientific">Pseudozyma antarctica</name>
    <name type="common">Yeast</name>
    <name type="synonym">Candida antarctica</name>
    <dbReference type="NCBI Taxonomy" id="84753"/>
    <lineage>
        <taxon>Eukaryota</taxon>
        <taxon>Fungi</taxon>
        <taxon>Dikarya</taxon>
        <taxon>Basidiomycota</taxon>
        <taxon>Ustilaginomycotina</taxon>
        <taxon>Ustilaginomycetes</taxon>
        <taxon>Ustilaginales</taxon>
        <taxon>Ustilaginaceae</taxon>
        <taxon>Moesziomyces</taxon>
    </lineage>
</organism>
<dbReference type="PANTHER" id="PTHR42980">
    <property type="entry name" value="2-OXOISOVALERATE DEHYDROGENASE SUBUNIT BETA-RELATED"/>
    <property type="match status" value="1"/>
</dbReference>
<proteinExistence type="inferred from homology"/>
<evidence type="ECO:0000256" key="2">
    <source>
        <dbReference type="ARBA" id="ARBA00008889"/>
    </source>
</evidence>
<dbReference type="Pfam" id="PF00248">
    <property type="entry name" value="Aldo_ket_red"/>
    <property type="match status" value="1"/>
</dbReference>
<dbReference type="InterPro" id="IPR001790">
    <property type="entry name" value="Ribosomal_uL10"/>
</dbReference>
<evidence type="ECO:0000256" key="5">
    <source>
        <dbReference type="ARBA" id="ARBA00051764"/>
    </source>
</evidence>
<evidence type="ECO:0000256" key="1">
    <source>
        <dbReference type="ARBA" id="ARBA00001964"/>
    </source>
</evidence>
<dbReference type="EC" id="1.2.4.4" evidence="3"/>
<dbReference type="RefSeq" id="XP_014657234.1">
    <property type="nucleotide sequence ID" value="XM_014801748.1"/>
</dbReference>
<accession>A0A081CC98</accession>
<dbReference type="GO" id="GO:0006091">
    <property type="term" value="P:generation of precursor metabolites and energy"/>
    <property type="evidence" value="ECO:0007669"/>
    <property type="project" value="UniProtKB-ARBA"/>
</dbReference>
<feature type="compositionally biased region" description="Basic and acidic residues" evidence="6">
    <location>
        <begin position="46"/>
        <end position="57"/>
    </location>
</feature>
<dbReference type="GeneID" id="26303321"/>
<dbReference type="GO" id="GO:0016616">
    <property type="term" value="F:oxidoreductase activity, acting on the CH-OH group of donors, NAD or NADP as acceptor"/>
    <property type="evidence" value="ECO:0007669"/>
    <property type="project" value="UniProtKB-ARBA"/>
</dbReference>
<dbReference type="Pfam" id="PF00466">
    <property type="entry name" value="Ribosomal_L10"/>
    <property type="match status" value="1"/>
</dbReference>
<dbReference type="SUPFAM" id="SSF52518">
    <property type="entry name" value="Thiamin diphosphate-binding fold (THDP-binding)"/>
    <property type="match status" value="1"/>
</dbReference>
<dbReference type="SUPFAM" id="SSF52922">
    <property type="entry name" value="TK C-terminal domain-like"/>
    <property type="match status" value="1"/>
</dbReference>
<evidence type="ECO:0000313" key="8">
    <source>
        <dbReference type="EMBL" id="GAK64294.1"/>
    </source>
</evidence>
<dbReference type="Gene3D" id="3.40.50.920">
    <property type="match status" value="1"/>
</dbReference>
<dbReference type="InterPro" id="IPR033248">
    <property type="entry name" value="Transketolase_C"/>
</dbReference>
<feature type="compositionally biased region" description="Low complexity" evidence="6">
    <location>
        <begin position="684"/>
        <end position="718"/>
    </location>
</feature>
<feature type="region of interest" description="Disordered" evidence="6">
    <location>
        <begin position="1"/>
        <end position="20"/>
    </location>
</feature>
<dbReference type="GO" id="GO:0009083">
    <property type="term" value="P:branched-chain amino acid catabolic process"/>
    <property type="evidence" value="ECO:0007669"/>
    <property type="project" value="TreeGrafter"/>
</dbReference>
<feature type="compositionally biased region" description="Basic and acidic residues" evidence="6">
    <location>
        <begin position="664"/>
        <end position="678"/>
    </location>
</feature>
<keyword evidence="9" id="KW-1185">Reference proteome</keyword>
<dbReference type="Gene3D" id="3.40.50.970">
    <property type="match status" value="1"/>
</dbReference>
<dbReference type="InterPro" id="IPR009014">
    <property type="entry name" value="Transketo_C/PFOR_II"/>
</dbReference>
<dbReference type="FunFam" id="3.40.50.970:FF:000001">
    <property type="entry name" value="Pyruvate dehydrogenase E1 beta subunit"/>
    <property type="match status" value="1"/>
</dbReference>
<feature type="region of interest" description="Disordered" evidence="6">
    <location>
        <begin position="800"/>
        <end position="819"/>
    </location>
</feature>
<dbReference type="Proteomes" id="UP000053758">
    <property type="component" value="Unassembled WGS sequence"/>
</dbReference>
<dbReference type="SUPFAM" id="SSF51430">
    <property type="entry name" value="NAD(P)-linked oxidoreductase"/>
    <property type="match status" value="1"/>
</dbReference>
<dbReference type="Gene3D" id="3.20.20.100">
    <property type="entry name" value="NADP-dependent oxidoreductase domain"/>
    <property type="match status" value="1"/>
</dbReference>
<comment type="cofactor">
    <cofactor evidence="1">
        <name>thiamine diphosphate</name>
        <dbReference type="ChEBI" id="CHEBI:58937"/>
    </cofactor>
</comment>
<keyword evidence="4" id="KW-0560">Oxidoreductase</keyword>
<name>A0A081CC98_PSEA2</name>
<dbReference type="FunFam" id="3.20.20.100:FF:000002">
    <property type="entry name" value="2,5-diketo-D-gluconic acid reductase A"/>
    <property type="match status" value="1"/>
</dbReference>
<dbReference type="HOGENOM" id="CLU_005442_0_0_1"/>
<dbReference type="EMBL" id="DF830072">
    <property type="protein sequence ID" value="GAK64294.1"/>
    <property type="molecule type" value="Genomic_DNA"/>
</dbReference>
<dbReference type="Pfam" id="PF02779">
    <property type="entry name" value="Transket_pyr"/>
    <property type="match status" value="1"/>
</dbReference>
<feature type="region of interest" description="Disordered" evidence="6">
    <location>
        <begin position="152"/>
        <end position="201"/>
    </location>
</feature>
<dbReference type="PANTHER" id="PTHR42980:SF1">
    <property type="entry name" value="2-OXOISOVALERATE DEHYDROGENASE SUBUNIT BETA, MITOCHONDRIAL"/>
    <property type="match status" value="1"/>
</dbReference>
<evidence type="ECO:0000313" key="9">
    <source>
        <dbReference type="Proteomes" id="UP000053758"/>
    </source>
</evidence>
<dbReference type="PRINTS" id="PR00069">
    <property type="entry name" value="ALDKETRDTASE"/>
</dbReference>
<evidence type="ECO:0000256" key="6">
    <source>
        <dbReference type="SAM" id="MobiDB-lite"/>
    </source>
</evidence>
<reference evidence="8" key="1">
    <citation type="submission" date="2014-07" db="EMBL/GenBank/DDBJ databases">
        <title>Draft genome sequence of the yeast Pseudozyma antarctica JCM 10317 known as a producer of lipase B which used in a wide range of industrial applications.</title>
        <authorList>
            <person name="Morita T."/>
            <person name="Saika A."/>
            <person name="Koike H."/>
        </authorList>
    </citation>
    <scope>NUCLEOTIDE SEQUENCE</scope>
    <source>
        <strain evidence="8">JCM 10317</strain>
    </source>
</reference>
<dbReference type="InterPro" id="IPR005475">
    <property type="entry name" value="Transketolase-like_Pyr-bd"/>
</dbReference>
<dbReference type="CDD" id="cd07036">
    <property type="entry name" value="TPP_PYR_E1-PDHc-beta_like"/>
    <property type="match status" value="1"/>
</dbReference>
<feature type="domain" description="Transketolase-like pyrimidine-binding" evidence="7">
    <location>
        <begin position="1042"/>
        <end position="1217"/>
    </location>
</feature>
<dbReference type="InterPro" id="IPR043141">
    <property type="entry name" value="Ribosomal_uL10-like_sf"/>
</dbReference>